<dbReference type="InterPro" id="IPR007809">
    <property type="entry name" value="FlgN-like"/>
</dbReference>
<accession>A0A162ETN6</accession>
<dbReference type="STRING" id="519424.AZF04_15835"/>
<dbReference type="Proteomes" id="UP000075806">
    <property type="component" value="Unassembled WGS sequence"/>
</dbReference>
<evidence type="ECO:0000313" key="3">
    <source>
        <dbReference type="EMBL" id="KYG33694.1"/>
    </source>
</evidence>
<evidence type="ECO:0000256" key="2">
    <source>
        <dbReference type="SAM" id="MobiDB-lite"/>
    </source>
</evidence>
<dbReference type="GO" id="GO:0044780">
    <property type="term" value="P:bacterial-type flagellum assembly"/>
    <property type="evidence" value="ECO:0007669"/>
    <property type="project" value="InterPro"/>
</dbReference>
<proteinExistence type="predicted"/>
<dbReference type="AlphaFoldDB" id="A0A162ETN6"/>
<reference evidence="3" key="1">
    <citation type="submission" date="2016-02" db="EMBL/GenBank/DDBJ databases">
        <title>Genome sequence of Bacillus trypoxylicola KCTC 13244(T).</title>
        <authorList>
            <person name="Jeong H."/>
            <person name="Park S.-H."/>
            <person name="Choi S.-K."/>
        </authorList>
    </citation>
    <scope>NUCLEOTIDE SEQUENCE [LARGE SCALE GENOMIC DNA]</scope>
    <source>
        <strain evidence="3">KCTC 13244</strain>
    </source>
</reference>
<evidence type="ECO:0000313" key="4">
    <source>
        <dbReference type="Proteomes" id="UP000075806"/>
    </source>
</evidence>
<organism evidence="3 4">
    <name type="scientific">Alkalihalobacillus trypoxylicola</name>
    <dbReference type="NCBI Taxonomy" id="519424"/>
    <lineage>
        <taxon>Bacteria</taxon>
        <taxon>Bacillati</taxon>
        <taxon>Bacillota</taxon>
        <taxon>Bacilli</taxon>
        <taxon>Bacillales</taxon>
        <taxon>Bacillaceae</taxon>
        <taxon>Alkalihalobacillus</taxon>
    </lineage>
</organism>
<dbReference type="RefSeq" id="WP_061947756.1">
    <property type="nucleotide sequence ID" value="NZ_LTAO01000005.1"/>
</dbReference>
<dbReference type="OrthoDB" id="2381500at2"/>
<evidence type="ECO:0008006" key="5">
    <source>
        <dbReference type="Google" id="ProtNLM"/>
    </source>
</evidence>
<feature type="region of interest" description="Disordered" evidence="2">
    <location>
        <begin position="142"/>
        <end position="165"/>
    </location>
</feature>
<dbReference type="EMBL" id="LTAO01000005">
    <property type="protein sequence ID" value="KYG33694.1"/>
    <property type="molecule type" value="Genomic_DNA"/>
</dbReference>
<name>A0A162ETN6_9BACI</name>
<keyword evidence="1" id="KW-1005">Bacterial flagellum biogenesis</keyword>
<comment type="caution">
    <text evidence="3">The sequence shown here is derived from an EMBL/GenBank/DDBJ whole genome shotgun (WGS) entry which is preliminary data.</text>
</comment>
<sequence>MTFEKVKLVLQQLIDVHETLYQLAKKKSIMITKNQMPELEWLLREETKSVQKLRMIDSIREREVTALLNNKGYKGNEPILAELLKVVSEEEKESLLNLQEELLEKMTLLRKKNQHNQELLEESINFVHFSLELLSPQLSDHHYHPDHDVDQEQNSRTSSVFDSKA</sequence>
<dbReference type="InterPro" id="IPR036679">
    <property type="entry name" value="FlgN-like_sf"/>
</dbReference>
<gene>
    <name evidence="3" type="ORF">AZF04_15835</name>
</gene>
<dbReference type="SUPFAM" id="SSF140566">
    <property type="entry name" value="FlgN-like"/>
    <property type="match status" value="1"/>
</dbReference>
<feature type="compositionally biased region" description="Polar residues" evidence="2">
    <location>
        <begin position="152"/>
        <end position="165"/>
    </location>
</feature>
<dbReference type="Gene3D" id="1.20.58.300">
    <property type="entry name" value="FlgN-like"/>
    <property type="match status" value="1"/>
</dbReference>
<evidence type="ECO:0000256" key="1">
    <source>
        <dbReference type="ARBA" id="ARBA00022795"/>
    </source>
</evidence>
<keyword evidence="4" id="KW-1185">Reference proteome</keyword>
<dbReference type="Pfam" id="PF05130">
    <property type="entry name" value="FlgN"/>
    <property type="match status" value="1"/>
</dbReference>
<protein>
    <recommendedName>
        <fullName evidence="5">FlgN protein</fullName>
    </recommendedName>
</protein>